<dbReference type="HOGENOM" id="CLU_010194_1_0_1"/>
<accession>A0A072P625</accession>
<dbReference type="SUPFAM" id="SSF51735">
    <property type="entry name" value="NAD(P)-binding Rossmann-fold domains"/>
    <property type="match status" value="1"/>
</dbReference>
<dbReference type="FunFam" id="3.40.50.720:FF:000084">
    <property type="entry name" value="Short-chain dehydrogenase reductase"/>
    <property type="match status" value="1"/>
</dbReference>
<evidence type="ECO:0008006" key="6">
    <source>
        <dbReference type="Google" id="ProtNLM"/>
    </source>
</evidence>
<dbReference type="RefSeq" id="XP_013257318.1">
    <property type="nucleotide sequence ID" value="XM_013401864.1"/>
</dbReference>
<dbReference type="OrthoDB" id="5840532at2759"/>
<keyword evidence="2" id="KW-0521">NADP</keyword>
<dbReference type="GeneID" id="25284080"/>
<dbReference type="PANTHER" id="PTHR42760:SF133">
    <property type="entry name" value="3-OXOACYL-[ACYL-CARRIER-PROTEIN] REDUCTASE"/>
    <property type="match status" value="1"/>
</dbReference>
<dbReference type="PRINTS" id="PR00080">
    <property type="entry name" value="SDRFAMILY"/>
</dbReference>
<dbReference type="AlphaFoldDB" id="A0A072P625"/>
<proteinExistence type="inferred from homology"/>
<evidence type="ECO:0000256" key="1">
    <source>
        <dbReference type="ARBA" id="ARBA00006484"/>
    </source>
</evidence>
<keyword evidence="3" id="KW-0560">Oxidoreductase</keyword>
<evidence type="ECO:0000313" key="5">
    <source>
        <dbReference type="Proteomes" id="UP000027920"/>
    </source>
</evidence>
<gene>
    <name evidence="4" type="ORF">A1O9_09170</name>
</gene>
<evidence type="ECO:0000256" key="3">
    <source>
        <dbReference type="ARBA" id="ARBA00023002"/>
    </source>
</evidence>
<dbReference type="EMBL" id="AMGV01000009">
    <property type="protein sequence ID" value="KEF54728.1"/>
    <property type="molecule type" value="Genomic_DNA"/>
</dbReference>
<dbReference type="CDD" id="cd05233">
    <property type="entry name" value="SDR_c"/>
    <property type="match status" value="1"/>
</dbReference>
<comment type="similarity">
    <text evidence="1">Belongs to the short-chain dehydrogenases/reductases (SDR) family.</text>
</comment>
<dbReference type="STRING" id="1182545.A0A072P625"/>
<evidence type="ECO:0000256" key="2">
    <source>
        <dbReference type="ARBA" id="ARBA00022857"/>
    </source>
</evidence>
<dbReference type="PRINTS" id="PR00081">
    <property type="entry name" value="GDHRDH"/>
</dbReference>
<keyword evidence="5" id="KW-1185">Reference proteome</keyword>
<evidence type="ECO:0000313" key="4">
    <source>
        <dbReference type="EMBL" id="KEF54728.1"/>
    </source>
</evidence>
<sequence length="278" mass="29500">MSRSYPGVAAVTGAASGIGRATCLAFANGGCSKLALLDCNVAGLEDTKALVSQIISSSQRSPDLIVIEVDVTSPEAVTHAYSSIRTHFSRIDYSVQCAGIGSPIIESISCSVEIFDRQTAVNYRGLWLCTREVIKIMQGQTLNTEAYPEANIPATRAQRGSIVNISSTLALYAQAFCAPYSGSKGGVLAVTRADAMDCVSHKIRVNAVLPGLIDTPMTMPNSEEREWFEKNVASRVPMRRLGQPEEIADLCVFLSGTGASYVTGQAWAADGGALGGYY</sequence>
<dbReference type="VEuPathDB" id="FungiDB:A1O9_09170"/>
<dbReference type="PANTHER" id="PTHR42760">
    <property type="entry name" value="SHORT-CHAIN DEHYDROGENASES/REDUCTASES FAMILY MEMBER"/>
    <property type="match status" value="1"/>
</dbReference>
<dbReference type="GO" id="GO:0006633">
    <property type="term" value="P:fatty acid biosynthetic process"/>
    <property type="evidence" value="ECO:0007669"/>
    <property type="project" value="TreeGrafter"/>
</dbReference>
<dbReference type="Gene3D" id="3.40.50.720">
    <property type="entry name" value="NAD(P)-binding Rossmann-like Domain"/>
    <property type="match status" value="1"/>
</dbReference>
<dbReference type="InterPro" id="IPR036291">
    <property type="entry name" value="NAD(P)-bd_dom_sf"/>
</dbReference>
<comment type="caution">
    <text evidence="4">The sequence shown here is derived from an EMBL/GenBank/DDBJ whole genome shotgun (WGS) entry which is preliminary data.</text>
</comment>
<dbReference type="Proteomes" id="UP000027920">
    <property type="component" value="Unassembled WGS sequence"/>
</dbReference>
<protein>
    <recommendedName>
        <fullName evidence="6">3-oxoacyl-[acyl-carrier protein] reductase</fullName>
    </recommendedName>
</protein>
<name>A0A072P625_9EURO</name>
<dbReference type="GO" id="GO:0016616">
    <property type="term" value="F:oxidoreductase activity, acting on the CH-OH group of donors, NAD or NADP as acceptor"/>
    <property type="evidence" value="ECO:0007669"/>
    <property type="project" value="TreeGrafter"/>
</dbReference>
<reference evidence="4 5" key="1">
    <citation type="submission" date="2013-03" db="EMBL/GenBank/DDBJ databases">
        <title>The Genome Sequence of Exophiala aquamarina CBS 119918.</title>
        <authorList>
            <consortium name="The Broad Institute Genomics Platform"/>
            <person name="Cuomo C."/>
            <person name="de Hoog S."/>
            <person name="Gorbushina A."/>
            <person name="Walker B."/>
            <person name="Young S.K."/>
            <person name="Zeng Q."/>
            <person name="Gargeya S."/>
            <person name="Fitzgerald M."/>
            <person name="Haas B."/>
            <person name="Abouelleil A."/>
            <person name="Allen A.W."/>
            <person name="Alvarado L."/>
            <person name="Arachchi H.M."/>
            <person name="Berlin A.M."/>
            <person name="Chapman S.B."/>
            <person name="Gainer-Dewar J."/>
            <person name="Goldberg J."/>
            <person name="Griggs A."/>
            <person name="Gujja S."/>
            <person name="Hansen M."/>
            <person name="Howarth C."/>
            <person name="Imamovic A."/>
            <person name="Ireland A."/>
            <person name="Larimer J."/>
            <person name="McCowan C."/>
            <person name="Murphy C."/>
            <person name="Pearson M."/>
            <person name="Poon T.W."/>
            <person name="Priest M."/>
            <person name="Roberts A."/>
            <person name="Saif S."/>
            <person name="Shea T."/>
            <person name="Sisk P."/>
            <person name="Sykes S."/>
            <person name="Wortman J."/>
            <person name="Nusbaum C."/>
            <person name="Birren B."/>
        </authorList>
    </citation>
    <scope>NUCLEOTIDE SEQUENCE [LARGE SCALE GENOMIC DNA]</scope>
    <source>
        <strain evidence="4 5">CBS 119918</strain>
    </source>
</reference>
<dbReference type="Pfam" id="PF13561">
    <property type="entry name" value="adh_short_C2"/>
    <property type="match status" value="1"/>
</dbReference>
<organism evidence="4 5">
    <name type="scientific">Exophiala aquamarina CBS 119918</name>
    <dbReference type="NCBI Taxonomy" id="1182545"/>
    <lineage>
        <taxon>Eukaryota</taxon>
        <taxon>Fungi</taxon>
        <taxon>Dikarya</taxon>
        <taxon>Ascomycota</taxon>
        <taxon>Pezizomycotina</taxon>
        <taxon>Eurotiomycetes</taxon>
        <taxon>Chaetothyriomycetidae</taxon>
        <taxon>Chaetothyriales</taxon>
        <taxon>Herpotrichiellaceae</taxon>
        <taxon>Exophiala</taxon>
    </lineage>
</organism>
<dbReference type="InterPro" id="IPR002347">
    <property type="entry name" value="SDR_fam"/>
</dbReference>
<dbReference type="GO" id="GO:0048038">
    <property type="term" value="F:quinone binding"/>
    <property type="evidence" value="ECO:0007669"/>
    <property type="project" value="TreeGrafter"/>
</dbReference>